<name>A0ABQ3E9W5_9HYPH</name>
<proteinExistence type="predicted"/>
<evidence type="ECO:0000256" key="2">
    <source>
        <dbReference type="ARBA" id="ARBA00022475"/>
    </source>
</evidence>
<evidence type="ECO:0000256" key="1">
    <source>
        <dbReference type="ARBA" id="ARBA00004651"/>
    </source>
</evidence>
<keyword evidence="4 6" id="KW-1133">Transmembrane helix</keyword>
<feature type="transmembrane region" description="Helical" evidence="6">
    <location>
        <begin position="253"/>
        <end position="270"/>
    </location>
</feature>
<evidence type="ECO:0000313" key="8">
    <source>
        <dbReference type="EMBL" id="GHB30781.1"/>
    </source>
</evidence>
<keyword evidence="9" id="KW-1185">Reference proteome</keyword>
<evidence type="ECO:0000256" key="3">
    <source>
        <dbReference type="ARBA" id="ARBA00022692"/>
    </source>
</evidence>
<reference evidence="9" key="1">
    <citation type="journal article" date="2019" name="Int. J. Syst. Evol. Microbiol.">
        <title>The Global Catalogue of Microorganisms (GCM) 10K type strain sequencing project: providing services to taxonomists for standard genome sequencing and annotation.</title>
        <authorList>
            <consortium name="The Broad Institute Genomics Platform"/>
            <consortium name="The Broad Institute Genome Sequencing Center for Infectious Disease"/>
            <person name="Wu L."/>
            <person name="Ma J."/>
        </authorList>
    </citation>
    <scope>NUCLEOTIDE SEQUENCE [LARGE SCALE GENOMIC DNA]</scope>
    <source>
        <strain evidence="9">KCTC 12861</strain>
    </source>
</reference>
<dbReference type="InterPro" id="IPR037185">
    <property type="entry name" value="EmrE-like"/>
</dbReference>
<feature type="transmembrane region" description="Helical" evidence="6">
    <location>
        <begin position="108"/>
        <end position="127"/>
    </location>
</feature>
<evidence type="ECO:0000256" key="4">
    <source>
        <dbReference type="ARBA" id="ARBA00022989"/>
    </source>
</evidence>
<feature type="domain" description="EamA" evidence="7">
    <location>
        <begin position="158"/>
        <end position="292"/>
    </location>
</feature>
<feature type="transmembrane region" description="Helical" evidence="6">
    <location>
        <begin position="161"/>
        <end position="181"/>
    </location>
</feature>
<feature type="transmembrane region" description="Helical" evidence="6">
    <location>
        <begin position="188"/>
        <end position="209"/>
    </location>
</feature>
<comment type="caution">
    <text evidence="8">The sequence shown here is derived from an EMBL/GenBank/DDBJ whole genome shotgun (WGS) entry which is preliminary data.</text>
</comment>
<accession>A0ABQ3E9W5</accession>
<dbReference type="Proteomes" id="UP000637980">
    <property type="component" value="Unassembled WGS sequence"/>
</dbReference>
<keyword evidence="5 6" id="KW-0472">Membrane</keyword>
<feature type="transmembrane region" description="Helical" evidence="6">
    <location>
        <begin position="43"/>
        <end position="62"/>
    </location>
</feature>
<dbReference type="EMBL" id="BMXE01000003">
    <property type="protein sequence ID" value="GHB30781.1"/>
    <property type="molecule type" value="Genomic_DNA"/>
</dbReference>
<comment type="subcellular location">
    <subcellularLocation>
        <location evidence="1">Cell membrane</location>
        <topology evidence="1">Multi-pass membrane protein</topology>
    </subcellularLocation>
</comment>
<evidence type="ECO:0000256" key="6">
    <source>
        <dbReference type="SAM" id="Phobius"/>
    </source>
</evidence>
<organism evidence="8 9">
    <name type="scientific">Pseudovibrio japonicus</name>
    <dbReference type="NCBI Taxonomy" id="366534"/>
    <lineage>
        <taxon>Bacteria</taxon>
        <taxon>Pseudomonadati</taxon>
        <taxon>Pseudomonadota</taxon>
        <taxon>Alphaproteobacteria</taxon>
        <taxon>Hyphomicrobiales</taxon>
        <taxon>Stappiaceae</taxon>
        <taxon>Pseudovibrio</taxon>
    </lineage>
</organism>
<gene>
    <name evidence="8" type="ORF">GCM10007094_19020</name>
</gene>
<dbReference type="SUPFAM" id="SSF103481">
    <property type="entry name" value="Multidrug resistance efflux transporter EmrE"/>
    <property type="match status" value="2"/>
</dbReference>
<dbReference type="PANTHER" id="PTHR42920:SF5">
    <property type="entry name" value="EAMA DOMAIN-CONTAINING PROTEIN"/>
    <property type="match status" value="1"/>
</dbReference>
<dbReference type="PANTHER" id="PTHR42920">
    <property type="entry name" value="OS03G0707200 PROTEIN-RELATED"/>
    <property type="match status" value="1"/>
</dbReference>
<protein>
    <submittedName>
        <fullName evidence="8">MFS transporter</fullName>
    </submittedName>
</protein>
<keyword evidence="2" id="KW-1003">Cell membrane</keyword>
<feature type="transmembrane region" description="Helical" evidence="6">
    <location>
        <begin position="134"/>
        <end position="155"/>
    </location>
</feature>
<feature type="transmembrane region" description="Helical" evidence="6">
    <location>
        <begin position="276"/>
        <end position="294"/>
    </location>
</feature>
<dbReference type="InterPro" id="IPR051258">
    <property type="entry name" value="Diverse_Substrate_Transporter"/>
</dbReference>
<dbReference type="Pfam" id="PF00892">
    <property type="entry name" value="EamA"/>
    <property type="match status" value="2"/>
</dbReference>
<feature type="transmembrane region" description="Helical" evidence="6">
    <location>
        <begin position="82"/>
        <end position="102"/>
    </location>
</feature>
<dbReference type="InterPro" id="IPR000620">
    <property type="entry name" value="EamA_dom"/>
</dbReference>
<evidence type="ECO:0000256" key="5">
    <source>
        <dbReference type="ARBA" id="ARBA00023136"/>
    </source>
</evidence>
<feature type="domain" description="EamA" evidence="7">
    <location>
        <begin position="16"/>
        <end position="149"/>
    </location>
</feature>
<sequence>MLICLKYSFGMTRASANILLLLAGLIWGTAFVAQSTAMDNLGPLQFVGLRFLLAALVILPFALRERRIHNTKKLTKAHIPSLLVVSVAFTLGTVLQQYGLLVTSVTNAGFLTATYVVLTPILVTLLFKGRPHFLIWPASLLTLFGIYLLGGGLTSLNSGDLLMLVCAIFWALQVIFVGRLAHGSGRPITVAVIQFAFVGTVSVVLSLFFETYSVQALQNAWFELFFTGVLSGGIAFTFQAFGQQWTTPSDAAIMLSSEALFAALAAALILGERIVGIGIVGCALIFSAILLVEVGPHYIKSKRMAQAE</sequence>
<keyword evidence="3 6" id="KW-0812">Transmembrane</keyword>
<evidence type="ECO:0000259" key="7">
    <source>
        <dbReference type="Pfam" id="PF00892"/>
    </source>
</evidence>
<feature type="transmembrane region" description="Helical" evidence="6">
    <location>
        <begin position="221"/>
        <end position="241"/>
    </location>
</feature>
<evidence type="ECO:0000313" key="9">
    <source>
        <dbReference type="Proteomes" id="UP000637980"/>
    </source>
</evidence>